<keyword evidence="2" id="KW-1185">Reference proteome</keyword>
<comment type="caution">
    <text evidence="1">The sequence shown here is derived from an EMBL/GenBank/DDBJ whole genome shotgun (WGS) entry which is preliminary data.</text>
</comment>
<name>A0AAU9UT64_EUPED</name>
<sequence length="104" mass="11944">MSDFEDFEITQDILNEIDNIEINLLDKTLNLSSDDDEDKIQPLRSSYRRLRIASSSEGSDAEIGHAIQDLERISSSKWTDPKDNQRNIIAFTECCGMPFSFARR</sequence>
<proteinExistence type="predicted"/>
<dbReference type="EMBL" id="CAKOGL010000023">
    <property type="protein sequence ID" value="CAH2101077.1"/>
    <property type="molecule type" value="Genomic_DNA"/>
</dbReference>
<evidence type="ECO:0000313" key="2">
    <source>
        <dbReference type="Proteomes" id="UP001153954"/>
    </source>
</evidence>
<gene>
    <name evidence="1" type="ORF">EEDITHA_LOCUS15870</name>
</gene>
<organism evidence="1 2">
    <name type="scientific">Euphydryas editha</name>
    <name type="common">Edith's checkerspot</name>
    <dbReference type="NCBI Taxonomy" id="104508"/>
    <lineage>
        <taxon>Eukaryota</taxon>
        <taxon>Metazoa</taxon>
        <taxon>Ecdysozoa</taxon>
        <taxon>Arthropoda</taxon>
        <taxon>Hexapoda</taxon>
        <taxon>Insecta</taxon>
        <taxon>Pterygota</taxon>
        <taxon>Neoptera</taxon>
        <taxon>Endopterygota</taxon>
        <taxon>Lepidoptera</taxon>
        <taxon>Glossata</taxon>
        <taxon>Ditrysia</taxon>
        <taxon>Papilionoidea</taxon>
        <taxon>Nymphalidae</taxon>
        <taxon>Nymphalinae</taxon>
        <taxon>Euphydryas</taxon>
    </lineage>
</organism>
<dbReference type="AlphaFoldDB" id="A0AAU9UT64"/>
<evidence type="ECO:0000313" key="1">
    <source>
        <dbReference type="EMBL" id="CAH2101077.1"/>
    </source>
</evidence>
<dbReference type="Proteomes" id="UP001153954">
    <property type="component" value="Unassembled WGS sequence"/>
</dbReference>
<accession>A0AAU9UT64</accession>
<protein>
    <submittedName>
        <fullName evidence="1">Uncharacterized protein</fullName>
    </submittedName>
</protein>
<reference evidence="1" key="1">
    <citation type="submission" date="2022-03" db="EMBL/GenBank/DDBJ databases">
        <authorList>
            <person name="Tunstrom K."/>
        </authorList>
    </citation>
    <scope>NUCLEOTIDE SEQUENCE</scope>
</reference>